<dbReference type="OrthoDB" id="189446at2759"/>
<dbReference type="InterPro" id="IPR002049">
    <property type="entry name" value="LE_dom"/>
</dbReference>
<evidence type="ECO:0000256" key="1">
    <source>
        <dbReference type="SAM" id="MobiDB-lite"/>
    </source>
</evidence>
<proteinExistence type="predicted"/>
<feature type="region of interest" description="Disordered" evidence="1">
    <location>
        <begin position="641"/>
        <end position="670"/>
    </location>
</feature>
<dbReference type="PANTHER" id="PTHR11319">
    <property type="entry name" value="G PROTEIN-COUPLED RECEPTOR-RELATED"/>
    <property type="match status" value="1"/>
</dbReference>
<feature type="transmembrane region" description="Helical" evidence="2">
    <location>
        <begin position="741"/>
        <end position="760"/>
    </location>
</feature>
<evidence type="ECO:0008006" key="6">
    <source>
        <dbReference type="Google" id="ProtNLM"/>
    </source>
</evidence>
<evidence type="ECO:0000313" key="4">
    <source>
        <dbReference type="EMBL" id="KNC52128.1"/>
    </source>
</evidence>
<dbReference type="Gene3D" id="2.60.120.200">
    <property type="match status" value="1"/>
</dbReference>
<feature type="chain" id="PRO_5005537628" description="Laminin EGF-like domain-containing protein" evidence="3">
    <location>
        <begin position="23"/>
        <end position="1107"/>
    </location>
</feature>
<dbReference type="EMBL" id="GL349436">
    <property type="protein sequence ID" value="KNC52128.1"/>
    <property type="molecule type" value="Genomic_DNA"/>
</dbReference>
<feature type="transmembrane region" description="Helical" evidence="2">
    <location>
        <begin position="495"/>
        <end position="515"/>
    </location>
</feature>
<gene>
    <name evidence="4" type="ORF">AMSG_00954</name>
</gene>
<evidence type="ECO:0000256" key="2">
    <source>
        <dbReference type="SAM" id="Phobius"/>
    </source>
</evidence>
<feature type="signal peptide" evidence="3">
    <location>
        <begin position="1"/>
        <end position="22"/>
    </location>
</feature>
<feature type="transmembrane region" description="Helical" evidence="2">
    <location>
        <begin position="791"/>
        <end position="813"/>
    </location>
</feature>
<evidence type="ECO:0000313" key="5">
    <source>
        <dbReference type="Proteomes" id="UP000054408"/>
    </source>
</evidence>
<keyword evidence="2" id="KW-0812">Transmembrane</keyword>
<name>A0A0L0DL71_THETB</name>
<keyword evidence="2" id="KW-1133">Transmembrane helix</keyword>
<feature type="transmembrane region" description="Helical" evidence="2">
    <location>
        <begin position="847"/>
        <end position="865"/>
    </location>
</feature>
<evidence type="ECO:0000256" key="3">
    <source>
        <dbReference type="SAM" id="SignalP"/>
    </source>
</evidence>
<keyword evidence="2" id="KW-0472">Membrane</keyword>
<dbReference type="SUPFAM" id="SSF49899">
    <property type="entry name" value="Concanavalin A-like lectins/glucanases"/>
    <property type="match status" value="1"/>
</dbReference>
<dbReference type="CDD" id="cd00055">
    <property type="entry name" value="EGF_Lam"/>
    <property type="match status" value="1"/>
</dbReference>
<dbReference type="Proteomes" id="UP000054408">
    <property type="component" value="Unassembled WGS sequence"/>
</dbReference>
<feature type="transmembrane region" description="Helical" evidence="2">
    <location>
        <begin position="536"/>
        <end position="556"/>
    </location>
</feature>
<dbReference type="RefSeq" id="XP_013762132.1">
    <property type="nucleotide sequence ID" value="XM_013906678.1"/>
</dbReference>
<protein>
    <recommendedName>
        <fullName evidence="6">Laminin EGF-like domain-containing protein</fullName>
    </recommendedName>
</protein>
<dbReference type="PANTHER" id="PTHR11319:SF35">
    <property type="entry name" value="OUTER MEMBRANE PROTEIN PMPC-RELATED"/>
    <property type="match status" value="1"/>
</dbReference>
<reference evidence="4 5" key="1">
    <citation type="submission" date="2010-05" db="EMBL/GenBank/DDBJ databases">
        <title>The Genome Sequence of Thecamonas trahens ATCC 50062.</title>
        <authorList>
            <consortium name="The Broad Institute Genome Sequencing Platform"/>
            <person name="Russ C."/>
            <person name="Cuomo C."/>
            <person name="Shea T."/>
            <person name="Young S.K."/>
            <person name="Zeng Q."/>
            <person name="Koehrsen M."/>
            <person name="Haas B."/>
            <person name="Borodovsky M."/>
            <person name="Guigo R."/>
            <person name="Alvarado L."/>
            <person name="Berlin A."/>
            <person name="Bochicchio J."/>
            <person name="Borenstein D."/>
            <person name="Chapman S."/>
            <person name="Chen Z."/>
            <person name="Freedman E."/>
            <person name="Gellesch M."/>
            <person name="Goldberg J."/>
            <person name="Griggs A."/>
            <person name="Gujja S."/>
            <person name="Heilman E."/>
            <person name="Heiman D."/>
            <person name="Hepburn T."/>
            <person name="Howarth C."/>
            <person name="Jen D."/>
            <person name="Larson L."/>
            <person name="Mehta T."/>
            <person name="Park D."/>
            <person name="Pearson M."/>
            <person name="Roberts A."/>
            <person name="Saif S."/>
            <person name="Shenoy N."/>
            <person name="Sisk P."/>
            <person name="Stolte C."/>
            <person name="Sykes S."/>
            <person name="Thomson T."/>
            <person name="Walk T."/>
            <person name="White J."/>
            <person name="Yandava C."/>
            <person name="Burger G."/>
            <person name="Gray M.W."/>
            <person name="Holland P.W.H."/>
            <person name="King N."/>
            <person name="Lang F.B.F."/>
            <person name="Roger A.J."/>
            <person name="Ruiz-Trillo I."/>
            <person name="Lander E."/>
            <person name="Nusbaum C."/>
        </authorList>
    </citation>
    <scope>NUCLEOTIDE SEQUENCE [LARGE SCALE GENOMIC DNA]</scope>
    <source>
        <strain evidence="4 5">ATCC 50062</strain>
    </source>
</reference>
<keyword evidence="5" id="KW-1185">Reference proteome</keyword>
<feature type="transmembrane region" description="Helical" evidence="2">
    <location>
        <begin position="678"/>
        <end position="700"/>
    </location>
</feature>
<dbReference type="InterPro" id="IPR013320">
    <property type="entry name" value="ConA-like_dom_sf"/>
</dbReference>
<feature type="transmembrane region" description="Helical" evidence="2">
    <location>
        <begin position="819"/>
        <end position="840"/>
    </location>
</feature>
<dbReference type="GeneID" id="25560729"/>
<organism evidence="4 5">
    <name type="scientific">Thecamonas trahens ATCC 50062</name>
    <dbReference type="NCBI Taxonomy" id="461836"/>
    <lineage>
        <taxon>Eukaryota</taxon>
        <taxon>Apusozoa</taxon>
        <taxon>Apusomonadida</taxon>
        <taxon>Apusomonadidae</taxon>
        <taxon>Thecamonas</taxon>
    </lineage>
</organism>
<feature type="transmembrane region" description="Helical" evidence="2">
    <location>
        <begin position="568"/>
        <end position="598"/>
    </location>
</feature>
<accession>A0A0L0DL71</accession>
<keyword evidence="3" id="KW-0732">Signal</keyword>
<feature type="transmembrane region" description="Helical" evidence="2">
    <location>
        <begin position="877"/>
        <end position="899"/>
    </location>
</feature>
<sequence>MPRHGAHPALVLLALALALASGHLPYAVAESVAGGWAPGASFVAANMSCLALDVVPAVPTLVDPLSNALVELWLRPRALPSDRLAVAAAHTPAGFVVGLTPSGRLLAAIGACPAVESWRGGAADPLPFSGSSCTLVASKAALAAGPFRWIHVVISWSPASQTLSLIVDDKGDAAVTADAGFSWAIGPGAFSLSLGCLDAPSSGTTDAFFDGWISGLALFNSSALAASSAAPYDLSVELTLVRALDAAPLVYAAPLDGEYMPPVIGRASGSTRASNALASPVWGMFGPPRPVVIAVGNATAAAEVWISGYEMVGNVPSSGALLRLVSSPPAATAIVRPGSALLLSAPAQVDLLPLLTSNPADAGTVAGLPLLANLSFRGEPWSGNCGASLLLVGSPASWDGNSDVCGPKRAVERDVPVCGACPPFASCNNSSPYPVALPGFAASVASPGTFVTCRNCAGDGSCKAGATGELCALCLPGYYQYRGACEICPSAGSRALWSVGLFALILLLVFLKRWFASLSVAANFVQIMGVFANVDLEWPSTLTAMFTVFSAFSLNLDLISLPCTIDGLGLVGITALKVALPAFFAVIWLVAFAIVAAIRTRCCTRSPGAHPQSAVAPAYSPLQANAHGPPIADTELVELGQAEEQMEESEPEPEPEPEPASKSMLSPPSPPSLSRGDVLVACGVDGFISTFTVLVNILYISQVAALTDVLQCELKSDGRYVLSRYENITCYDGGGEWARALFVACAGLVVSIAGVPIWYWHTMRRHALELDSEAFRRRYGVMCYKYDRDYFWWELVIFLRKLAVTAVTGILPVDPVWKAAAGIIVFLGFGLLQVFAHPFVSQVLDGLESIGMALSFFLLAIGLVFHSDSMTSSEESALLIIAIAVLVAAVVVVTFAVALDVQSKVSRFALTRLLRGAPSSAAADAALVDDMVHAPARPYLASLQAQLRESLLVVLGKLEALCTDEIAQAAVLLGREYSGAAGSGDADLVHRDTAAARSMHAMTAGWQNASSKSQLALESIRSVNYVIALLDHIQLDAYAAARSTALAQAPGLASRRSQLLADSVNAPARMTGIFNRRRAGGIHFVTGSSAAGASSLPGEWWARKAQE</sequence>
<dbReference type="AlphaFoldDB" id="A0A0L0DL71"/>
<feature type="compositionally biased region" description="Acidic residues" evidence="1">
    <location>
        <begin position="644"/>
        <end position="657"/>
    </location>
</feature>